<dbReference type="VEuPathDB" id="TriTrypDB:TcG_08258"/>
<sequence>MNRLNVEEATREELIAVVKQLYQQLRQQRTSSERVKELEKQVEQLKQKLREKESAVQDLAKQNAILSEKSAADEETISVLIKQLEEMNVGDNSQAFSDDIVEARAVPAKAAPSSPREKWTTGGKVVQALVKGSGGGGSSVTEGARGDSSTAFNAATIIAQKNNELAILEKKVRELTEVNTFYTAIVLRHDEEQIQGVLKDSLSKEEPSAVTDIEITSLHERIGFLENERDNLQRVVRQQNQEKQVLMKELQEHREELSRLELDLVAAERWKVSLATPSETVEGMPSVHISSSVQSEEFAPLRASAQLVDPIQHKNKRGKSTPNIPTRPRATDSPDDTHTPPRNLAIGRSPHYLDTLPEIRLWNPSKQEKILLERVELYRKCIDEMQAFELDRQRGFDEIERARAELFTEMNTKLEEQRREIYRLNKRIAESVSVCKKEEEKKNLEQRPVNDVVTSPIVDSLQDEHVIMPSCEAFSSVSAGVNRMLRKEGAEYDHAEKKAREGNDYIDGEDVNVVEKVLLEFLGTAAASSEMSVPGKEEVEMAEEKQRTKFGGDDEDVNKQDSPLEAETNGLQEIYDSSLPKVDWAWKLMDMAEEIGRLGIYCEEGEEAVGMSLRSRSATAALVAELTVQVAESSKKMEVLETALVEMRVSVSSLEGRERELVAEVGRLQEEMTSMMEADNVKKKLTAKREVFTPSLADFTCTEEPWEPLQCVCQAYSEVVNAQIALLRAASAIVVVPKISDEEFENVCKALDAIVAKDDRVNNGINEKDGRGIPSSFKFFEEEGSEKKLGRKSSPLKTAPLQSSETSTFYIKHSPGLFSAPMATSGSGKKNAQTGNRYLFSEFPSTQTADPQSETSGFCLDKNHAAFYFKLESENENYKRSPPPADAAGSSPQETYPAFFAEKHSHKASNAAPTRSIASPLGSESSGRFAPDPLDYFVKSREMGKDTQRDGSVHGNAISVKNFLDLFGAAPPEEPHSKQGGDNNAFVAEFDPFA</sequence>
<accession>A0A2V2UQF0</accession>
<name>A0A2V2UQF0_TRYCR</name>
<dbReference type="GO" id="GO:0007076">
    <property type="term" value="P:mitotic chromosome condensation"/>
    <property type="evidence" value="ECO:0007669"/>
    <property type="project" value="TreeGrafter"/>
</dbReference>
<dbReference type="PANTHER" id="PTHR43941:SF1">
    <property type="entry name" value="STRUCTURAL MAINTENANCE OF CHROMOSOMES PROTEIN 2"/>
    <property type="match status" value="1"/>
</dbReference>
<dbReference type="PANTHER" id="PTHR43941">
    <property type="entry name" value="STRUCTURAL MAINTENANCE OF CHROMOSOMES PROTEIN 2"/>
    <property type="match status" value="1"/>
</dbReference>
<dbReference type="GO" id="GO:0000793">
    <property type="term" value="C:condensed chromosome"/>
    <property type="evidence" value="ECO:0007669"/>
    <property type="project" value="TreeGrafter"/>
</dbReference>
<dbReference type="GO" id="GO:0003682">
    <property type="term" value="F:chromatin binding"/>
    <property type="evidence" value="ECO:0007669"/>
    <property type="project" value="TreeGrafter"/>
</dbReference>
<evidence type="ECO:0000256" key="2">
    <source>
        <dbReference type="SAM" id="MobiDB-lite"/>
    </source>
</evidence>
<dbReference type="VEuPathDB" id="TriTrypDB:TcCL_NonESM06514"/>
<dbReference type="VEuPathDB" id="TriTrypDB:TcCLB.506847.70"/>
<feature type="coiled-coil region" evidence="1">
    <location>
        <begin position="623"/>
        <end position="671"/>
    </location>
</feature>
<dbReference type="VEuPathDB" id="TriTrypDB:C3747_21g326"/>
<feature type="coiled-coil region" evidence="1">
    <location>
        <begin position="215"/>
        <end position="270"/>
    </location>
</feature>
<feature type="region of interest" description="Disordered" evidence="2">
    <location>
        <begin position="968"/>
        <end position="994"/>
    </location>
</feature>
<dbReference type="VEuPathDB" id="TriTrypDB:C4B63_221g15"/>
<feature type="compositionally biased region" description="Polar residues" evidence="2">
    <location>
        <begin position="911"/>
        <end position="926"/>
    </location>
</feature>
<proteinExistence type="predicted"/>
<dbReference type="VEuPathDB" id="TriTrypDB:TcBrA4_0137660"/>
<feature type="region of interest" description="Disordered" evidence="2">
    <location>
        <begin position="905"/>
        <end position="926"/>
    </location>
</feature>
<dbReference type="VEuPathDB" id="TriTrypDB:Tc_MARK_9390"/>
<evidence type="ECO:0000313" key="3">
    <source>
        <dbReference type="EMBL" id="PWU84523.1"/>
    </source>
</evidence>
<dbReference type="GO" id="GO:0000796">
    <property type="term" value="C:condensin complex"/>
    <property type="evidence" value="ECO:0007669"/>
    <property type="project" value="TreeGrafter"/>
</dbReference>
<dbReference type="VEuPathDB" id="TriTrypDB:ECC02_002019"/>
<protein>
    <submittedName>
        <fullName evidence="3">Uncharacterized protein</fullName>
    </submittedName>
</protein>
<reference evidence="3 4" key="1">
    <citation type="journal article" date="2018" name="Microb. Genom.">
        <title>Expanding an expanded genome: long-read sequencing of Trypanosoma cruzi.</title>
        <authorList>
            <person name="Berna L."/>
            <person name="Rodriguez M."/>
            <person name="Chiribao M.L."/>
            <person name="Parodi-Talice A."/>
            <person name="Pita S."/>
            <person name="Rijo G."/>
            <person name="Alvarez-Valin F."/>
            <person name="Robello C."/>
        </authorList>
    </citation>
    <scope>NUCLEOTIDE SEQUENCE [LARGE SCALE GENOMIC DNA]</scope>
    <source>
        <strain evidence="3 4">Dm28c</strain>
    </source>
</reference>
<evidence type="ECO:0000256" key="1">
    <source>
        <dbReference type="SAM" id="Coils"/>
    </source>
</evidence>
<dbReference type="Proteomes" id="UP000246121">
    <property type="component" value="Unassembled WGS sequence"/>
</dbReference>
<dbReference type="VEuPathDB" id="TriTrypDB:TCSYLVIO_000136"/>
<dbReference type="VEuPathDB" id="TriTrypDB:TcYC6_0030870"/>
<dbReference type="AlphaFoldDB" id="A0A2V2UQF0"/>
<dbReference type="VEuPathDB" id="TriTrypDB:BCY84_02399"/>
<dbReference type="GO" id="GO:0000785">
    <property type="term" value="C:chromatin"/>
    <property type="evidence" value="ECO:0007669"/>
    <property type="project" value="TreeGrafter"/>
</dbReference>
<organism evidence="3 4">
    <name type="scientific">Trypanosoma cruzi</name>
    <dbReference type="NCBI Taxonomy" id="5693"/>
    <lineage>
        <taxon>Eukaryota</taxon>
        <taxon>Discoba</taxon>
        <taxon>Euglenozoa</taxon>
        <taxon>Kinetoplastea</taxon>
        <taxon>Metakinetoplastina</taxon>
        <taxon>Trypanosomatida</taxon>
        <taxon>Trypanosomatidae</taxon>
        <taxon>Trypanosoma</taxon>
        <taxon>Schizotrypanum</taxon>
    </lineage>
</organism>
<gene>
    <name evidence="3" type="ORF">C4B63_221g15</name>
</gene>
<feature type="coiled-coil region" evidence="1">
    <location>
        <begin position="28"/>
        <end position="69"/>
    </location>
</feature>
<dbReference type="EMBL" id="PRFA01000221">
    <property type="protein sequence ID" value="PWU84523.1"/>
    <property type="molecule type" value="Genomic_DNA"/>
</dbReference>
<feature type="compositionally biased region" description="Basic and acidic residues" evidence="2">
    <location>
        <begin position="329"/>
        <end position="339"/>
    </location>
</feature>
<dbReference type="VEuPathDB" id="TriTrypDB:TcCLB.507849.40"/>
<comment type="caution">
    <text evidence="3">The sequence shown here is derived from an EMBL/GenBank/DDBJ whole genome shotgun (WGS) entry which is preliminary data.</text>
</comment>
<feature type="region of interest" description="Disordered" evidence="2">
    <location>
        <begin position="307"/>
        <end position="349"/>
    </location>
</feature>
<evidence type="ECO:0000313" key="4">
    <source>
        <dbReference type="Proteomes" id="UP000246121"/>
    </source>
</evidence>
<keyword evidence="1" id="KW-0175">Coiled coil</keyword>